<feature type="transmembrane region" description="Helical" evidence="10">
    <location>
        <begin position="189"/>
        <end position="212"/>
    </location>
</feature>
<keyword evidence="9 10" id="KW-0472">Membrane</keyword>
<comment type="similarity">
    <text evidence="3">Belongs to the binding-protein-dependent transport system permease family. HisMQ subfamily.</text>
</comment>
<evidence type="ECO:0000256" key="6">
    <source>
        <dbReference type="ARBA" id="ARBA00022692"/>
    </source>
</evidence>
<dbReference type="PANTHER" id="PTHR30614">
    <property type="entry name" value="MEMBRANE COMPONENT OF AMINO ACID ABC TRANSPORTER"/>
    <property type="match status" value="1"/>
</dbReference>
<dbReference type="OrthoDB" id="7190458at2"/>
<dbReference type="InterPro" id="IPR035906">
    <property type="entry name" value="MetI-like_sf"/>
</dbReference>
<organism evidence="12 13">
    <name type="scientific">Falsochrobactrum shanghaiense</name>
    <dbReference type="NCBI Taxonomy" id="2201899"/>
    <lineage>
        <taxon>Bacteria</taxon>
        <taxon>Pseudomonadati</taxon>
        <taxon>Pseudomonadota</taxon>
        <taxon>Alphaproteobacteria</taxon>
        <taxon>Hyphomicrobiales</taxon>
        <taxon>Brucellaceae</taxon>
        <taxon>Falsochrobactrum</taxon>
    </lineage>
</organism>
<keyword evidence="4 10" id="KW-0813">Transport</keyword>
<accession>A0A316JAK4</accession>
<feature type="transmembrane region" description="Helical" evidence="10">
    <location>
        <begin position="64"/>
        <end position="84"/>
    </location>
</feature>
<evidence type="ECO:0000313" key="13">
    <source>
        <dbReference type="Proteomes" id="UP000245865"/>
    </source>
</evidence>
<proteinExistence type="inferred from homology"/>
<sequence length="221" mass="24387">MEFNFSVILDSWQFLLEGLVVTILLAAGVSILSFLFGLLLAFARLYGPAWLKKITVFYIDSMRAIPVLVVLVWVYFALPIATGINLPPFWSALFSLSLHLGAYVAEVVRAGIQSVRPGQVRAGLALGMSQSQVMRKIVLPQAFVRMLPSFGSLLSLAVKDTAIASVIAVPELMRRAEAIAGQKYAPVEAYTVVMILFFLIIFPLTRGVDMLYRRISFLGRS</sequence>
<evidence type="ECO:0000313" key="12">
    <source>
        <dbReference type="EMBL" id="PWL18281.1"/>
    </source>
</evidence>
<reference evidence="12 13" key="1">
    <citation type="submission" date="2018-05" db="EMBL/GenBank/DDBJ databases">
        <title>Comparative genomic sequence analysis between strain HN4 and CCM 8460T (Falsochrobactrum ovis) will provide more evidence to prove that HN4 is a new species of Falsochrobactrum.</title>
        <authorList>
            <person name="Lyu W."/>
            <person name="Sun L."/>
            <person name="Yao L."/>
        </authorList>
    </citation>
    <scope>NUCLEOTIDE SEQUENCE [LARGE SCALE GENOMIC DNA]</scope>
    <source>
        <strain evidence="12 13">HN4</strain>
    </source>
</reference>
<dbReference type="SUPFAM" id="SSF161098">
    <property type="entry name" value="MetI-like"/>
    <property type="match status" value="1"/>
</dbReference>
<dbReference type="PANTHER" id="PTHR30614:SF20">
    <property type="entry name" value="GLUTAMINE TRANSPORT SYSTEM PERMEASE PROTEIN GLNP"/>
    <property type="match status" value="1"/>
</dbReference>
<protein>
    <submittedName>
        <fullName evidence="12">Amino acid ABC transporter permease</fullName>
    </submittedName>
</protein>
<dbReference type="Pfam" id="PF00528">
    <property type="entry name" value="BPD_transp_1"/>
    <property type="match status" value="1"/>
</dbReference>
<dbReference type="EMBL" id="QGDB01000002">
    <property type="protein sequence ID" value="PWL18281.1"/>
    <property type="molecule type" value="Genomic_DNA"/>
</dbReference>
<dbReference type="Proteomes" id="UP000245865">
    <property type="component" value="Unassembled WGS sequence"/>
</dbReference>
<evidence type="ECO:0000256" key="10">
    <source>
        <dbReference type="RuleBase" id="RU363032"/>
    </source>
</evidence>
<keyword evidence="6 10" id="KW-0812">Transmembrane</keyword>
<evidence type="ECO:0000256" key="2">
    <source>
        <dbReference type="ARBA" id="ARBA00004429"/>
    </source>
</evidence>
<evidence type="ECO:0000256" key="4">
    <source>
        <dbReference type="ARBA" id="ARBA00022448"/>
    </source>
</evidence>
<keyword evidence="5" id="KW-1003">Cell membrane</keyword>
<keyword evidence="8 10" id="KW-1133">Transmembrane helix</keyword>
<dbReference type="InterPro" id="IPR000515">
    <property type="entry name" value="MetI-like"/>
</dbReference>
<feature type="domain" description="ABC transmembrane type-1" evidence="11">
    <location>
        <begin position="19"/>
        <end position="205"/>
    </location>
</feature>
<comment type="subcellular location">
    <subcellularLocation>
        <location evidence="2">Cell inner membrane</location>
        <topology evidence="2">Multi-pass membrane protein</topology>
    </subcellularLocation>
    <subcellularLocation>
        <location evidence="10">Cell membrane</location>
        <topology evidence="10">Multi-pass membrane protein</topology>
    </subcellularLocation>
</comment>
<dbReference type="CDD" id="cd06261">
    <property type="entry name" value="TM_PBP2"/>
    <property type="match status" value="1"/>
</dbReference>
<dbReference type="InterPro" id="IPR010065">
    <property type="entry name" value="AA_ABC_transptr_permease_3TM"/>
</dbReference>
<gene>
    <name evidence="12" type="ORF">DKP76_04040</name>
</gene>
<evidence type="ECO:0000256" key="7">
    <source>
        <dbReference type="ARBA" id="ARBA00022970"/>
    </source>
</evidence>
<dbReference type="GO" id="GO:0006865">
    <property type="term" value="P:amino acid transport"/>
    <property type="evidence" value="ECO:0007669"/>
    <property type="project" value="UniProtKB-KW"/>
</dbReference>
<dbReference type="Gene3D" id="1.10.3720.10">
    <property type="entry name" value="MetI-like"/>
    <property type="match status" value="1"/>
</dbReference>
<dbReference type="RefSeq" id="WP_109705182.1">
    <property type="nucleotide sequence ID" value="NZ_QGDB01000002.1"/>
</dbReference>
<evidence type="ECO:0000256" key="3">
    <source>
        <dbReference type="ARBA" id="ARBA00010072"/>
    </source>
</evidence>
<dbReference type="AlphaFoldDB" id="A0A316JAK4"/>
<dbReference type="InterPro" id="IPR043429">
    <property type="entry name" value="ArtM/GltK/GlnP/TcyL/YhdX-like"/>
</dbReference>
<name>A0A316JAK4_9HYPH</name>
<comment type="function">
    <text evidence="1">Part of the binding-protein-dependent transport system for glutamine; probably responsible for the translocation of the substrate across the membrane.</text>
</comment>
<feature type="transmembrane region" description="Helical" evidence="10">
    <location>
        <begin position="20"/>
        <end position="43"/>
    </location>
</feature>
<dbReference type="GO" id="GO:0022857">
    <property type="term" value="F:transmembrane transporter activity"/>
    <property type="evidence" value="ECO:0007669"/>
    <property type="project" value="InterPro"/>
</dbReference>
<comment type="caution">
    <text evidence="12">The sequence shown here is derived from an EMBL/GenBank/DDBJ whole genome shotgun (WGS) entry which is preliminary data.</text>
</comment>
<evidence type="ECO:0000256" key="1">
    <source>
        <dbReference type="ARBA" id="ARBA00003159"/>
    </source>
</evidence>
<dbReference type="GO" id="GO:0043190">
    <property type="term" value="C:ATP-binding cassette (ABC) transporter complex"/>
    <property type="evidence" value="ECO:0007669"/>
    <property type="project" value="InterPro"/>
</dbReference>
<evidence type="ECO:0000259" key="11">
    <source>
        <dbReference type="PROSITE" id="PS50928"/>
    </source>
</evidence>
<keyword evidence="13" id="KW-1185">Reference proteome</keyword>
<evidence type="ECO:0000256" key="5">
    <source>
        <dbReference type="ARBA" id="ARBA00022475"/>
    </source>
</evidence>
<evidence type="ECO:0000256" key="9">
    <source>
        <dbReference type="ARBA" id="ARBA00023136"/>
    </source>
</evidence>
<dbReference type="PROSITE" id="PS50928">
    <property type="entry name" value="ABC_TM1"/>
    <property type="match status" value="1"/>
</dbReference>
<dbReference type="NCBIfam" id="TIGR01726">
    <property type="entry name" value="HEQRo_perm_3TM"/>
    <property type="match status" value="1"/>
</dbReference>
<keyword evidence="7" id="KW-0029">Amino-acid transport</keyword>
<evidence type="ECO:0000256" key="8">
    <source>
        <dbReference type="ARBA" id="ARBA00022989"/>
    </source>
</evidence>